<gene>
    <name evidence="2" type="ORF">OXX778_LOCUS15214</name>
</gene>
<proteinExistence type="predicted"/>
<dbReference type="AlphaFoldDB" id="A0A814F1R0"/>
<feature type="region of interest" description="Disordered" evidence="1">
    <location>
        <begin position="57"/>
        <end position="78"/>
    </location>
</feature>
<protein>
    <submittedName>
        <fullName evidence="2">Uncharacterized protein</fullName>
    </submittedName>
</protein>
<accession>A0A814F1R0</accession>
<dbReference type="EMBL" id="CAJNOC010003307">
    <property type="protein sequence ID" value="CAF0976915.1"/>
    <property type="molecule type" value="Genomic_DNA"/>
</dbReference>
<dbReference type="Proteomes" id="UP000663879">
    <property type="component" value="Unassembled WGS sequence"/>
</dbReference>
<sequence length="78" mass="9524">MNAKFQDEIKNNKISEKVYFEKYLQISQCVRDFILRSDSFYFKEYFRGSNTRKSNFNIDYESSDDEDEADDDLESYHY</sequence>
<evidence type="ECO:0000256" key="1">
    <source>
        <dbReference type="SAM" id="MobiDB-lite"/>
    </source>
</evidence>
<evidence type="ECO:0000313" key="2">
    <source>
        <dbReference type="EMBL" id="CAF0976915.1"/>
    </source>
</evidence>
<dbReference type="OrthoDB" id="10173939at2759"/>
<name>A0A814F1R0_9BILA</name>
<evidence type="ECO:0000313" key="3">
    <source>
        <dbReference type="Proteomes" id="UP000663879"/>
    </source>
</evidence>
<feature type="compositionally biased region" description="Acidic residues" evidence="1">
    <location>
        <begin position="61"/>
        <end position="78"/>
    </location>
</feature>
<organism evidence="2 3">
    <name type="scientific">Brachionus calyciflorus</name>
    <dbReference type="NCBI Taxonomy" id="104777"/>
    <lineage>
        <taxon>Eukaryota</taxon>
        <taxon>Metazoa</taxon>
        <taxon>Spiralia</taxon>
        <taxon>Gnathifera</taxon>
        <taxon>Rotifera</taxon>
        <taxon>Eurotatoria</taxon>
        <taxon>Monogononta</taxon>
        <taxon>Pseudotrocha</taxon>
        <taxon>Ploima</taxon>
        <taxon>Brachionidae</taxon>
        <taxon>Brachionus</taxon>
    </lineage>
</organism>
<comment type="caution">
    <text evidence="2">The sequence shown here is derived from an EMBL/GenBank/DDBJ whole genome shotgun (WGS) entry which is preliminary data.</text>
</comment>
<keyword evidence="3" id="KW-1185">Reference proteome</keyword>
<reference evidence="2" key="1">
    <citation type="submission" date="2021-02" db="EMBL/GenBank/DDBJ databases">
        <authorList>
            <person name="Nowell W R."/>
        </authorList>
    </citation>
    <scope>NUCLEOTIDE SEQUENCE</scope>
    <source>
        <strain evidence="2">Ploen Becks lab</strain>
    </source>
</reference>